<dbReference type="AlphaFoldDB" id="A0A6A5Z3D6"/>
<dbReference type="Proteomes" id="UP000799770">
    <property type="component" value="Unassembled WGS sequence"/>
</dbReference>
<reference evidence="1" key="1">
    <citation type="journal article" date="2020" name="Stud. Mycol.">
        <title>101 Dothideomycetes genomes: a test case for predicting lifestyles and emergence of pathogens.</title>
        <authorList>
            <person name="Haridas S."/>
            <person name="Albert R."/>
            <person name="Binder M."/>
            <person name="Bloem J."/>
            <person name="Labutti K."/>
            <person name="Salamov A."/>
            <person name="Andreopoulos B."/>
            <person name="Baker S."/>
            <person name="Barry K."/>
            <person name="Bills G."/>
            <person name="Bluhm B."/>
            <person name="Cannon C."/>
            <person name="Castanera R."/>
            <person name="Culley D."/>
            <person name="Daum C."/>
            <person name="Ezra D."/>
            <person name="Gonzalez J."/>
            <person name="Henrissat B."/>
            <person name="Kuo A."/>
            <person name="Liang C."/>
            <person name="Lipzen A."/>
            <person name="Lutzoni F."/>
            <person name="Magnuson J."/>
            <person name="Mondo S."/>
            <person name="Nolan M."/>
            <person name="Ohm R."/>
            <person name="Pangilinan J."/>
            <person name="Park H.-J."/>
            <person name="Ramirez L."/>
            <person name="Alfaro M."/>
            <person name="Sun H."/>
            <person name="Tritt A."/>
            <person name="Yoshinaga Y."/>
            <person name="Zwiers L.-H."/>
            <person name="Turgeon B."/>
            <person name="Goodwin S."/>
            <person name="Spatafora J."/>
            <person name="Crous P."/>
            <person name="Grigoriev I."/>
        </authorList>
    </citation>
    <scope>NUCLEOTIDE SEQUENCE</scope>
    <source>
        <strain evidence="1">CBS 627.86</strain>
    </source>
</reference>
<protein>
    <submittedName>
        <fullName evidence="1">Uncharacterized protein</fullName>
    </submittedName>
</protein>
<keyword evidence="2" id="KW-1185">Reference proteome</keyword>
<accession>A0A6A5Z3D6</accession>
<dbReference type="OrthoDB" id="5062850at2759"/>
<organism evidence="1 2">
    <name type="scientific">Lophiotrema nucula</name>
    <dbReference type="NCBI Taxonomy" id="690887"/>
    <lineage>
        <taxon>Eukaryota</taxon>
        <taxon>Fungi</taxon>
        <taxon>Dikarya</taxon>
        <taxon>Ascomycota</taxon>
        <taxon>Pezizomycotina</taxon>
        <taxon>Dothideomycetes</taxon>
        <taxon>Pleosporomycetidae</taxon>
        <taxon>Pleosporales</taxon>
        <taxon>Lophiotremataceae</taxon>
        <taxon>Lophiotrema</taxon>
    </lineage>
</organism>
<evidence type="ECO:0000313" key="2">
    <source>
        <dbReference type="Proteomes" id="UP000799770"/>
    </source>
</evidence>
<evidence type="ECO:0000313" key="1">
    <source>
        <dbReference type="EMBL" id="KAF2112928.1"/>
    </source>
</evidence>
<sequence length="471" mass="54199">MHPTMSFEAQIRGRFVELPREIRDEIYKYYAIYDRGLQYDFNSRKLQNVDGKPIFAALSRTCRQILCETSGLTLRCNTIRFRTVYSDSSCTYPCNLTVSLLRMLTVPSHATIEKESLCWYQSRSLQRCPRKPVQSHSCCTEGNRPQYVDKGALYAFSRRWSQHVFNEWTRQPLRQFSPARSQHTGLRSFVDETLQSAARHPRFVRTKTQTRYPRDRRPAESVSNEFVELQPVPWKSPSNDEIQAIEAVLHPLMSKINGRTTFYNTHCKYRFSATTAAIEFISSLTSRTASQLRHIVIDEDNYSVAFPESHAIGLIPFCKSNPHLRIGNRVELWRAVFLSLTNYERALSTIMNHATIPKTKLMQSDMSHALAHWLTEAALLPERGMPSGSYSLHFIGLPVTGDSFIQFDAELGEMWDVDTIVQERAGWSYGEWKIDWAAQHTGEFSAGPKMPTWKEVQEEALLPEQPLADVL</sequence>
<dbReference type="EMBL" id="ML977329">
    <property type="protein sequence ID" value="KAF2112928.1"/>
    <property type="molecule type" value="Genomic_DNA"/>
</dbReference>
<name>A0A6A5Z3D6_9PLEO</name>
<proteinExistence type="predicted"/>
<gene>
    <name evidence="1" type="ORF">BDV96DRAFT_579392</name>
</gene>